<dbReference type="PROSITE" id="PS51900">
    <property type="entry name" value="CB"/>
    <property type="match status" value="1"/>
</dbReference>
<comment type="similarity">
    <text evidence="1">Belongs to the 'phage' integrase family.</text>
</comment>
<dbReference type="PROSITE" id="PS51898">
    <property type="entry name" value="TYR_RECOMBINASE"/>
    <property type="match status" value="1"/>
</dbReference>
<evidence type="ECO:0000313" key="8">
    <source>
        <dbReference type="EMBL" id="KSU21775.1"/>
    </source>
</evidence>
<dbReference type="InterPro" id="IPR004107">
    <property type="entry name" value="Integrase_SAM-like_N"/>
</dbReference>
<dbReference type="PANTHER" id="PTHR30629">
    <property type="entry name" value="PROPHAGE INTEGRASE"/>
    <property type="match status" value="1"/>
</dbReference>
<dbReference type="InterPro" id="IPR002104">
    <property type="entry name" value="Integrase_catalytic"/>
</dbReference>
<dbReference type="InterPro" id="IPR011010">
    <property type="entry name" value="DNA_brk_join_enz"/>
</dbReference>
<evidence type="ECO:0000256" key="5">
    <source>
        <dbReference type="PROSITE-ProRule" id="PRU01248"/>
    </source>
</evidence>
<dbReference type="InterPro" id="IPR013762">
    <property type="entry name" value="Integrase-like_cat_sf"/>
</dbReference>
<dbReference type="PATRIC" id="fig|1360.114.peg.1934"/>
<dbReference type="CDD" id="cd01189">
    <property type="entry name" value="INT_ICEBs1_C_like"/>
    <property type="match status" value="1"/>
</dbReference>
<sequence length="404" mass="47405">MIKIEDIQEGSLWYEVRGKKFLWRLRFYNPHTKSEDKVSITLNSNSSQAKTKARQLLLKKAKAKIDEEVNILDPNLSITSFCFEEVANVWLDDSQTKLKPSTLIQRKRIIKLFCKKFGEQPMSEFTVFQLQNYFNRLKLKKSTINTYFRVMKLFFDFAERMEIIENNVLKKVRITYPRKTIEDYQKLERKFFTWSDLSFVFEEMSKSSNPQTQRIKLILEFLFLTALRYCELAALKVENYDTDNKVISIESDIDYSEGISKKRHVTTKTLSSYRRVSLTGRAIDIIEQIISENQRNISYGYSDYGYIFTSRTGNPWSISGINRSFRNFGKRTGLDKQFSCHCMRHSHISLLAELEVSQKAVMQRVGHSSSRITNEIYTHVTPKMNQKLLEKLNSFSGQKVGKTE</sequence>
<organism evidence="8 9">
    <name type="scientific">Lactococcus lactis subsp. lactis</name>
    <name type="common">Streptococcus lactis</name>
    <dbReference type="NCBI Taxonomy" id="1360"/>
    <lineage>
        <taxon>Bacteria</taxon>
        <taxon>Bacillati</taxon>
        <taxon>Bacillota</taxon>
        <taxon>Bacilli</taxon>
        <taxon>Lactobacillales</taxon>
        <taxon>Streptococcaceae</taxon>
        <taxon>Lactococcus</taxon>
    </lineage>
</organism>
<evidence type="ECO:0000256" key="4">
    <source>
        <dbReference type="ARBA" id="ARBA00023172"/>
    </source>
</evidence>
<evidence type="ECO:0000256" key="1">
    <source>
        <dbReference type="ARBA" id="ARBA00008857"/>
    </source>
</evidence>
<gene>
    <name evidence="8" type="ORF">M20_0821</name>
</gene>
<dbReference type="InterPro" id="IPR050808">
    <property type="entry name" value="Phage_Integrase"/>
</dbReference>
<dbReference type="InterPro" id="IPR044068">
    <property type="entry name" value="CB"/>
</dbReference>
<evidence type="ECO:0000256" key="3">
    <source>
        <dbReference type="ARBA" id="ARBA00023125"/>
    </source>
</evidence>
<dbReference type="InterPro" id="IPR010998">
    <property type="entry name" value="Integrase_recombinase_N"/>
</dbReference>
<dbReference type="Pfam" id="PF00589">
    <property type="entry name" value="Phage_integrase"/>
    <property type="match status" value="1"/>
</dbReference>
<dbReference type="EMBL" id="LKLU01000057">
    <property type="protein sequence ID" value="KSU21775.1"/>
    <property type="molecule type" value="Genomic_DNA"/>
</dbReference>
<evidence type="ECO:0000259" key="7">
    <source>
        <dbReference type="PROSITE" id="PS51900"/>
    </source>
</evidence>
<dbReference type="Gene3D" id="1.10.150.130">
    <property type="match status" value="1"/>
</dbReference>
<dbReference type="AlphaFoldDB" id="A0A0V8E7Y6"/>
<dbReference type="GO" id="GO:0015074">
    <property type="term" value="P:DNA integration"/>
    <property type="evidence" value="ECO:0007669"/>
    <property type="project" value="UniProtKB-KW"/>
</dbReference>
<dbReference type="RefSeq" id="WP_235586453.1">
    <property type="nucleotide sequence ID" value="NZ_LKLU01000057.1"/>
</dbReference>
<dbReference type="GO" id="GO:0006310">
    <property type="term" value="P:DNA recombination"/>
    <property type="evidence" value="ECO:0007669"/>
    <property type="project" value="UniProtKB-KW"/>
</dbReference>
<dbReference type="SUPFAM" id="SSF56349">
    <property type="entry name" value="DNA breaking-rejoining enzymes"/>
    <property type="match status" value="1"/>
</dbReference>
<feature type="domain" description="Tyr recombinase" evidence="6">
    <location>
        <begin position="187"/>
        <end position="390"/>
    </location>
</feature>
<dbReference type="Pfam" id="PF14659">
    <property type="entry name" value="Phage_int_SAM_3"/>
    <property type="match status" value="1"/>
</dbReference>
<reference evidence="9" key="1">
    <citation type="submission" date="2015-10" db="EMBL/GenBank/DDBJ databases">
        <title>Draft Genome Sequences of 11 Lactococcus lactis subspecies cremoris strains.</title>
        <authorList>
            <person name="Wels M."/>
            <person name="Backus L."/>
            <person name="Boekhorst J."/>
            <person name="Dijkstra A."/>
            <person name="Beerthuizen M."/>
            <person name="Kelly W."/>
            <person name="Siezen R."/>
            <person name="Bachmann H."/>
            <person name="Van Hijum S."/>
        </authorList>
    </citation>
    <scope>NUCLEOTIDE SEQUENCE [LARGE SCALE GENOMIC DNA]</scope>
    <source>
        <strain evidence="9">M20</strain>
    </source>
</reference>
<accession>A0A0V8E7Y6</accession>
<proteinExistence type="inferred from homology"/>
<keyword evidence="4" id="KW-0233">DNA recombination</keyword>
<feature type="domain" description="Core-binding (CB)" evidence="7">
    <location>
        <begin position="81"/>
        <end position="159"/>
    </location>
</feature>
<evidence type="ECO:0000259" key="6">
    <source>
        <dbReference type="PROSITE" id="PS51898"/>
    </source>
</evidence>
<protein>
    <submittedName>
        <fullName evidence="8">Integrase-like protein</fullName>
    </submittedName>
</protein>
<evidence type="ECO:0000256" key="2">
    <source>
        <dbReference type="ARBA" id="ARBA00022908"/>
    </source>
</evidence>
<dbReference type="PANTHER" id="PTHR30629:SF2">
    <property type="entry name" value="PROPHAGE INTEGRASE INTS-RELATED"/>
    <property type="match status" value="1"/>
</dbReference>
<dbReference type="GO" id="GO:0003677">
    <property type="term" value="F:DNA binding"/>
    <property type="evidence" value="ECO:0007669"/>
    <property type="project" value="UniProtKB-UniRule"/>
</dbReference>
<comment type="caution">
    <text evidence="8">The sequence shown here is derived from an EMBL/GenBank/DDBJ whole genome shotgun (WGS) entry which is preliminary data.</text>
</comment>
<keyword evidence="2" id="KW-0229">DNA integration</keyword>
<keyword evidence="3 5" id="KW-0238">DNA-binding</keyword>
<name>A0A0V8E7Y6_LACLL</name>
<dbReference type="Proteomes" id="UP000053719">
    <property type="component" value="Unassembled WGS sequence"/>
</dbReference>
<evidence type="ECO:0000313" key="9">
    <source>
        <dbReference type="Proteomes" id="UP000053719"/>
    </source>
</evidence>
<dbReference type="Gene3D" id="1.10.443.10">
    <property type="entry name" value="Intergrase catalytic core"/>
    <property type="match status" value="1"/>
</dbReference>